<dbReference type="EMBL" id="CP063356">
    <property type="protein sequence ID" value="XRP48472.1"/>
    <property type="molecule type" value="Genomic_DNA"/>
</dbReference>
<proteinExistence type="predicted"/>
<gene>
    <name evidence="1" type="ORF">AWH56_26740</name>
</gene>
<evidence type="ECO:0000313" key="2">
    <source>
        <dbReference type="Proteomes" id="UP000180175"/>
    </source>
</evidence>
<evidence type="ECO:0000313" key="1">
    <source>
        <dbReference type="EMBL" id="XRP48472.1"/>
    </source>
</evidence>
<reference evidence="1 2" key="1">
    <citation type="journal article" date="2017" name="Genome Announc.">
        <title>Draft Genome Sequences of Four Alkaliphilic Bacteria Belonging to the Anaerobacillus Genus.</title>
        <authorList>
            <person name="Bassil N.M."/>
            <person name="Lloyd J.R."/>
        </authorList>
    </citation>
    <scope>NUCLEOTIDE SEQUENCE [LARGE SCALE GENOMIC DNA]</scope>
    <source>
        <strain evidence="1 2">NB2006</strain>
    </source>
</reference>
<sequence length="42" mass="5017">MKERDKKRKKKRELLKELKEKLPGWKKIPGRNPVSSNTRTIA</sequence>
<reference evidence="1 2" key="2">
    <citation type="journal article" date="2019" name="Int. J. Syst. Evol. Microbiol.">
        <title>Anaerobacillus isosaccharinicus sp. nov., an alkaliphilic bacterium which degrades isosaccharinic acid.</title>
        <authorList>
            <person name="Bassil N.M."/>
            <person name="Lloyd J.R."/>
        </authorList>
    </citation>
    <scope>NUCLEOTIDE SEQUENCE [LARGE SCALE GENOMIC DNA]</scope>
    <source>
        <strain evidence="1 2">NB2006</strain>
    </source>
</reference>
<protein>
    <submittedName>
        <fullName evidence="1">Uncharacterized protein</fullName>
    </submittedName>
</protein>
<accession>A0AC62A4L4</accession>
<organism evidence="1 2">
    <name type="scientific">Anaerobacillus isosaccharinicus</name>
    <dbReference type="NCBI Taxonomy" id="1532552"/>
    <lineage>
        <taxon>Bacteria</taxon>
        <taxon>Bacillati</taxon>
        <taxon>Bacillota</taxon>
        <taxon>Bacilli</taxon>
        <taxon>Bacillales</taxon>
        <taxon>Bacillaceae</taxon>
        <taxon>Anaerobacillus</taxon>
    </lineage>
</organism>
<keyword evidence="2" id="KW-1185">Reference proteome</keyword>
<name>A0AC62A4L4_9BACI</name>
<dbReference type="Proteomes" id="UP000180175">
    <property type="component" value="Chromosome"/>
</dbReference>